<accession>A0A4Y2GPA5</accession>
<organism evidence="7 8">
    <name type="scientific">Araneus ventricosus</name>
    <name type="common">Orbweaver spider</name>
    <name type="synonym">Epeira ventricosa</name>
    <dbReference type="NCBI Taxonomy" id="182803"/>
    <lineage>
        <taxon>Eukaryota</taxon>
        <taxon>Metazoa</taxon>
        <taxon>Ecdysozoa</taxon>
        <taxon>Arthropoda</taxon>
        <taxon>Chelicerata</taxon>
        <taxon>Arachnida</taxon>
        <taxon>Araneae</taxon>
        <taxon>Araneomorphae</taxon>
        <taxon>Entelegynae</taxon>
        <taxon>Araneoidea</taxon>
        <taxon>Araneidae</taxon>
        <taxon>Araneus</taxon>
    </lineage>
</organism>
<dbReference type="Pfam" id="PF03221">
    <property type="entry name" value="HTH_Tnp_Tc5"/>
    <property type="match status" value="1"/>
</dbReference>
<evidence type="ECO:0000256" key="4">
    <source>
        <dbReference type="PROSITE-ProRule" id="PRU00320"/>
    </source>
</evidence>
<dbReference type="SUPFAM" id="SSF46689">
    <property type="entry name" value="Homeodomain-like"/>
    <property type="match status" value="2"/>
</dbReference>
<dbReference type="InterPro" id="IPR009057">
    <property type="entry name" value="Homeodomain-like_sf"/>
</dbReference>
<dbReference type="AlphaFoldDB" id="A0A4Y2GPA5"/>
<feature type="DNA-binding region" description="H-T-H motif" evidence="4">
    <location>
        <begin position="111"/>
        <end position="131"/>
    </location>
</feature>
<reference evidence="7 8" key="1">
    <citation type="journal article" date="2019" name="Sci. Rep.">
        <title>Orb-weaving spider Araneus ventricosus genome elucidates the spidroin gene catalogue.</title>
        <authorList>
            <person name="Kono N."/>
            <person name="Nakamura H."/>
            <person name="Ohtoshi R."/>
            <person name="Moran D.A.P."/>
            <person name="Shinohara A."/>
            <person name="Yoshida Y."/>
            <person name="Fujiwara M."/>
            <person name="Mori M."/>
            <person name="Tomita M."/>
            <person name="Arakawa K."/>
        </authorList>
    </citation>
    <scope>NUCLEOTIDE SEQUENCE [LARGE SCALE GENOMIC DNA]</scope>
</reference>
<feature type="domain" description="HTH psq-type" evidence="5">
    <location>
        <begin position="84"/>
        <end position="135"/>
    </location>
</feature>
<dbReference type="PANTHER" id="PTHR19303:SF11">
    <property type="entry name" value="JERKY PROTEIN HOMOLOG"/>
    <property type="match status" value="1"/>
</dbReference>
<dbReference type="GO" id="GO:0005634">
    <property type="term" value="C:nucleus"/>
    <property type="evidence" value="ECO:0007669"/>
    <property type="project" value="UniProtKB-SubCell"/>
</dbReference>
<dbReference type="PROSITE" id="PS51253">
    <property type="entry name" value="HTH_CENPB"/>
    <property type="match status" value="1"/>
</dbReference>
<dbReference type="InterPro" id="IPR007889">
    <property type="entry name" value="HTH_Psq"/>
</dbReference>
<protein>
    <submittedName>
        <fullName evidence="7">Jerky protein</fullName>
    </submittedName>
</protein>
<sequence>MVATDGRIFHGLLAWLQVGCQEDRALFEDLPCALPPTLPERDKFTLYFLHEVCCLVFRMEAEFMSHALHPLVTMFSKPKPSSSKGEKRKHVTLTLNQKLEIIKRLEKGENRNILMNDFNIGSSTIYDIKKQKDELMKFASQSVTTEKLASRQTLKKPKLEQLDSVLFKWFSAVRSEGKPVTGPMIVEKAKKFGQDLGVAESECNYSDGWLRNFKFRHGIRRLDVTGETLSANQNSAEKYKDEFEKIVADNDLTPEQI</sequence>
<evidence type="ECO:0000313" key="7">
    <source>
        <dbReference type="EMBL" id="GBM54599.1"/>
    </source>
</evidence>
<evidence type="ECO:0000256" key="2">
    <source>
        <dbReference type="ARBA" id="ARBA00023125"/>
    </source>
</evidence>
<evidence type="ECO:0000313" key="8">
    <source>
        <dbReference type="Proteomes" id="UP000499080"/>
    </source>
</evidence>
<dbReference type="Proteomes" id="UP000499080">
    <property type="component" value="Unassembled WGS sequence"/>
</dbReference>
<dbReference type="InterPro" id="IPR050863">
    <property type="entry name" value="CenT-Element_Derived"/>
</dbReference>
<gene>
    <name evidence="7" type="primary">Jrk_23</name>
    <name evidence="7" type="ORF">AVEN_238599_1</name>
</gene>
<evidence type="ECO:0000259" key="6">
    <source>
        <dbReference type="PROSITE" id="PS51253"/>
    </source>
</evidence>
<dbReference type="PANTHER" id="PTHR19303">
    <property type="entry name" value="TRANSPOSON"/>
    <property type="match status" value="1"/>
</dbReference>
<dbReference type="SMART" id="SM00674">
    <property type="entry name" value="CENPB"/>
    <property type="match status" value="1"/>
</dbReference>
<dbReference type="PROSITE" id="PS50960">
    <property type="entry name" value="HTH_PSQ"/>
    <property type="match status" value="1"/>
</dbReference>
<dbReference type="InterPro" id="IPR006600">
    <property type="entry name" value="HTH_CenpB_DNA-bd_dom"/>
</dbReference>
<dbReference type="Gene3D" id="1.10.10.60">
    <property type="entry name" value="Homeodomain-like"/>
    <property type="match status" value="2"/>
</dbReference>
<feature type="domain" description="HTH CENPB-type" evidence="6">
    <location>
        <begin position="150"/>
        <end position="223"/>
    </location>
</feature>
<dbReference type="Pfam" id="PF04218">
    <property type="entry name" value="CENP-B_N"/>
    <property type="match status" value="1"/>
</dbReference>
<comment type="caution">
    <text evidence="7">The sequence shown here is derived from an EMBL/GenBank/DDBJ whole genome shotgun (WGS) entry which is preliminary data.</text>
</comment>
<name>A0A4Y2GPA5_ARAVE</name>
<evidence type="ECO:0000256" key="3">
    <source>
        <dbReference type="ARBA" id="ARBA00023242"/>
    </source>
</evidence>
<evidence type="ECO:0000256" key="1">
    <source>
        <dbReference type="ARBA" id="ARBA00004123"/>
    </source>
</evidence>
<proteinExistence type="predicted"/>
<dbReference type="OrthoDB" id="6420671at2759"/>
<keyword evidence="2 4" id="KW-0238">DNA-binding</keyword>
<keyword evidence="8" id="KW-1185">Reference proteome</keyword>
<dbReference type="EMBL" id="BGPR01001466">
    <property type="protein sequence ID" value="GBM54599.1"/>
    <property type="molecule type" value="Genomic_DNA"/>
</dbReference>
<comment type="subcellular location">
    <subcellularLocation>
        <location evidence="1 4">Nucleus</location>
    </subcellularLocation>
</comment>
<evidence type="ECO:0000259" key="5">
    <source>
        <dbReference type="PROSITE" id="PS50960"/>
    </source>
</evidence>
<dbReference type="GO" id="GO:0003677">
    <property type="term" value="F:DNA binding"/>
    <property type="evidence" value="ECO:0007669"/>
    <property type="project" value="UniProtKB-UniRule"/>
</dbReference>
<keyword evidence="3 4" id="KW-0539">Nucleus</keyword>